<dbReference type="InterPro" id="IPR001763">
    <property type="entry name" value="Rhodanese-like_dom"/>
</dbReference>
<keyword evidence="3" id="KW-1185">Reference proteome</keyword>
<dbReference type="CDD" id="cd00158">
    <property type="entry name" value="RHOD"/>
    <property type="match status" value="1"/>
</dbReference>
<dbReference type="Proteomes" id="UP000232323">
    <property type="component" value="Unassembled WGS sequence"/>
</dbReference>
<dbReference type="GO" id="GO:0090333">
    <property type="term" value="P:regulation of stomatal closure"/>
    <property type="evidence" value="ECO:0007669"/>
    <property type="project" value="InterPro"/>
</dbReference>
<dbReference type="GO" id="GO:0009704">
    <property type="term" value="P:de-etiolation"/>
    <property type="evidence" value="ECO:0007669"/>
    <property type="project" value="InterPro"/>
</dbReference>
<dbReference type="PROSITE" id="PS50206">
    <property type="entry name" value="RHODANESE_3"/>
    <property type="match status" value="1"/>
</dbReference>
<dbReference type="SUPFAM" id="SSF52821">
    <property type="entry name" value="Rhodanese/Cell cycle control phosphatase"/>
    <property type="match status" value="1"/>
</dbReference>
<proteinExistence type="predicted"/>
<dbReference type="InterPro" id="IPR036873">
    <property type="entry name" value="Rhodanese-like_dom_sf"/>
</dbReference>
<accession>A0A250WV98</accession>
<comment type="caution">
    <text evidence="2">The sequence shown here is derived from an EMBL/GenBank/DDBJ whole genome shotgun (WGS) entry which is preliminary data.</text>
</comment>
<dbReference type="GO" id="GO:0071277">
    <property type="term" value="P:cellular response to calcium ion"/>
    <property type="evidence" value="ECO:0007669"/>
    <property type="project" value="InterPro"/>
</dbReference>
<dbReference type="PANTHER" id="PTHR34209">
    <property type="entry name" value="RHODANESE/CELL CYCLE CONTROL PHOSPHATASE SUPERFAMILY PROTEIN"/>
    <property type="match status" value="1"/>
</dbReference>
<evidence type="ECO:0000313" key="2">
    <source>
        <dbReference type="EMBL" id="GAX74748.1"/>
    </source>
</evidence>
<dbReference type="OrthoDB" id="2015023at2759"/>
<name>A0A250WV98_9CHLO</name>
<feature type="domain" description="Rhodanese" evidence="1">
    <location>
        <begin position="224"/>
        <end position="340"/>
    </location>
</feature>
<reference evidence="2 3" key="1">
    <citation type="submission" date="2017-08" db="EMBL/GenBank/DDBJ databases">
        <title>Acidophilic green algal genome provides insights into adaptation to an acidic environment.</title>
        <authorList>
            <person name="Hirooka S."/>
            <person name="Hirose Y."/>
            <person name="Kanesaki Y."/>
            <person name="Higuchi S."/>
            <person name="Fujiwara T."/>
            <person name="Onuma R."/>
            <person name="Era A."/>
            <person name="Ohbayashi R."/>
            <person name="Uzuka A."/>
            <person name="Nozaki H."/>
            <person name="Yoshikawa H."/>
            <person name="Miyagishima S.Y."/>
        </authorList>
    </citation>
    <scope>NUCLEOTIDE SEQUENCE [LARGE SCALE GENOMIC DNA]</scope>
    <source>
        <strain evidence="2 3">NIES-2499</strain>
    </source>
</reference>
<protein>
    <recommendedName>
        <fullName evidence="1">Rhodanese domain-containing protein</fullName>
    </recommendedName>
</protein>
<organism evidence="2 3">
    <name type="scientific">Chlamydomonas eustigma</name>
    <dbReference type="NCBI Taxonomy" id="1157962"/>
    <lineage>
        <taxon>Eukaryota</taxon>
        <taxon>Viridiplantae</taxon>
        <taxon>Chlorophyta</taxon>
        <taxon>core chlorophytes</taxon>
        <taxon>Chlorophyceae</taxon>
        <taxon>CS clade</taxon>
        <taxon>Chlamydomonadales</taxon>
        <taxon>Chlamydomonadaceae</taxon>
        <taxon>Chlamydomonas</taxon>
    </lineage>
</organism>
<dbReference type="Pfam" id="PF00581">
    <property type="entry name" value="Rhodanese"/>
    <property type="match status" value="1"/>
</dbReference>
<evidence type="ECO:0000259" key="1">
    <source>
        <dbReference type="PROSITE" id="PS50206"/>
    </source>
</evidence>
<sequence>MALQQPLRACSRSQLKIQATAQPIHQKLHKSAPRWREASTIGTSIACLSQAAPAVAETDGVDTTIEALVGAVKTAGDAVKIGISALDSGVQILKQGYEVAAPVLEQGVKTVFPVVEKAIDAASPTLKAALPVLQDAEKAIEGSIKGAALDTVLDSASKAATVASPLASKAATFIGSNDPITLGEYALAAFVFLNVAPPLLGLIAGLTRGYAGEITAAQVLDALSEGSCVLVDVRSEKDKENSGIPDVPSSVSNKIIDFDFATIVDKKLRGALRDPNGLEATFTALQISALKRVNGSTKIILLDRFGSDARAVAKELARKGFGKVFTVQGGFDGRNGWVQSKLQIKPAAASSPAFMSFPLGTTRSGTRKALPAPKA</sequence>
<dbReference type="PANTHER" id="PTHR34209:SF1">
    <property type="entry name" value="CALCIUM SENSING RECEPTOR, CHLOROPLASTIC"/>
    <property type="match status" value="1"/>
</dbReference>
<dbReference type="EMBL" id="BEGY01000009">
    <property type="protein sequence ID" value="GAX74748.1"/>
    <property type="molecule type" value="Genomic_DNA"/>
</dbReference>
<dbReference type="STRING" id="1157962.A0A250WV98"/>
<dbReference type="Gene3D" id="3.40.250.10">
    <property type="entry name" value="Rhodanese-like domain"/>
    <property type="match status" value="1"/>
</dbReference>
<gene>
    <name evidence="2" type="ORF">CEUSTIGMA_g2195.t1</name>
</gene>
<evidence type="ECO:0000313" key="3">
    <source>
        <dbReference type="Proteomes" id="UP000232323"/>
    </source>
</evidence>
<dbReference type="InterPro" id="IPR044690">
    <property type="entry name" value="CAS_plant"/>
</dbReference>
<dbReference type="AlphaFoldDB" id="A0A250WV98"/>